<evidence type="ECO:0000256" key="5">
    <source>
        <dbReference type="ARBA" id="ARBA00022771"/>
    </source>
</evidence>
<feature type="domain" description="C2H2-type" evidence="13">
    <location>
        <begin position="755"/>
        <end position="782"/>
    </location>
</feature>
<comment type="similarity">
    <text evidence="2">Belongs to the krueppel C2H2-type zinc-finger protein family.</text>
</comment>
<evidence type="ECO:0000313" key="14">
    <source>
        <dbReference type="EMBL" id="PIO25468.1"/>
    </source>
</evidence>
<evidence type="ECO:0000256" key="2">
    <source>
        <dbReference type="ARBA" id="ARBA00006991"/>
    </source>
</evidence>
<dbReference type="Pfam" id="PF01352">
    <property type="entry name" value="KRAB"/>
    <property type="match status" value="1"/>
</dbReference>
<keyword evidence="8" id="KW-0238">DNA-binding</keyword>
<accession>A0A2G9RC16</accession>
<feature type="domain" description="C2H2-type" evidence="13">
    <location>
        <begin position="50"/>
        <end position="72"/>
    </location>
</feature>
<dbReference type="SUPFAM" id="SSF57667">
    <property type="entry name" value="beta-beta-alpha zinc fingers"/>
    <property type="match status" value="5"/>
</dbReference>
<dbReference type="GO" id="GO:0000981">
    <property type="term" value="F:DNA-binding transcription factor activity, RNA polymerase II-specific"/>
    <property type="evidence" value="ECO:0007669"/>
    <property type="project" value="TreeGrafter"/>
</dbReference>
<dbReference type="Pfam" id="PF00096">
    <property type="entry name" value="zf-C2H2"/>
    <property type="match status" value="9"/>
</dbReference>
<dbReference type="FunFam" id="3.30.160.60:FF:001732">
    <property type="entry name" value="Zgc:162936"/>
    <property type="match status" value="1"/>
</dbReference>
<dbReference type="GO" id="GO:0005634">
    <property type="term" value="C:nucleus"/>
    <property type="evidence" value="ECO:0007669"/>
    <property type="project" value="UniProtKB-SubCell"/>
</dbReference>
<dbReference type="FunFam" id="3.30.160.60:FF:000340">
    <property type="entry name" value="zinc finger protein 473 isoform X1"/>
    <property type="match status" value="1"/>
</dbReference>
<feature type="domain" description="C2H2-type" evidence="13">
    <location>
        <begin position="98"/>
        <end position="125"/>
    </location>
</feature>
<evidence type="ECO:0000256" key="1">
    <source>
        <dbReference type="ARBA" id="ARBA00004123"/>
    </source>
</evidence>
<dbReference type="FunFam" id="3.30.160.60:FF:000812">
    <property type="entry name" value="zinc finger protein 23 isoform X2"/>
    <property type="match status" value="1"/>
</dbReference>
<keyword evidence="10" id="KW-0539">Nucleus</keyword>
<feature type="domain" description="C2H2-type" evidence="13">
    <location>
        <begin position="811"/>
        <end position="838"/>
    </location>
</feature>
<keyword evidence="3" id="KW-0479">Metal-binding</keyword>
<dbReference type="InterPro" id="IPR013087">
    <property type="entry name" value="Znf_C2H2_type"/>
</dbReference>
<dbReference type="PANTHER" id="PTHR23226">
    <property type="entry name" value="ZINC FINGER AND SCAN DOMAIN-CONTAINING"/>
    <property type="match status" value="1"/>
</dbReference>
<feature type="compositionally biased region" description="Polar residues" evidence="12">
    <location>
        <begin position="436"/>
        <end position="458"/>
    </location>
</feature>
<dbReference type="EMBL" id="KV945849">
    <property type="protein sequence ID" value="PIO25468.1"/>
    <property type="molecule type" value="Genomic_DNA"/>
</dbReference>
<evidence type="ECO:0000256" key="6">
    <source>
        <dbReference type="ARBA" id="ARBA00022833"/>
    </source>
</evidence>
<dbReference type="FunFam" id="3.30.160.60:FF:000688">
    <property type="entry name" value="zinc finger protein 197 isoform X1"/>
    <property type="match status" value="1"/>
</dbReference>
<feature type="non-terminal residue" evidence="14">
    <location>
        <position position="1"/>
    </location>
</feature>
<comment type="subcellular location">
    <subcellularLocation>
        <location evidence="1">Nucleus</location>
    </subcellularLocation>
</comment>
<dbReference type="GO" id="GO:0000978">
    <property type="term" value="F:RNA polymerase II cis-regulatory region sequence-specific DNA binding"/>
    <property type="evidence" value="ECO:0007669"/>
    <property type="project" value="TreeGrafter"/>
</dbReference>
<dbReference type="PROSITE" id="PS00028">
    <property type="entry name" value="ZINC_FINGER_C2H2_1"/>
    <property type="match status" value="9"/>
</dbReference>
<feature type="region of interest" description="Disordered" evidence="12">
    <location>
        <begin position="647"/>
        <end position="722"/>
    </location>
</feature>
<feature type="region of interest" description="Disordered" evidence="12">
    <location>
        <begin position="261"/>
        <end position="299"/>
    </location>
</feature>
<dbReference type="FunFam" id="3.30.160.60:FF:000295">
    <property type="entry name" value="zinc finger protein 19"/>
    <property type="match status" value="1"/>
</dbReference>
<dbReference type="PANTHER" id="PTHR23226:SF416">
    <property type="entry name" value="FI01424P"/>
    <property type="match status" value="1"/>
</dbReference>
<dbReference type="GO" id="GO:0045893">
    <property type="term" value="P:positive regulation of DNA-templated transcription"/>
    <property type="evidence" value="ECO:0007669"/>
    <property type="project" value="UniProtKB-ARBA"/>
</dbReference>
<sequence length="850" mass="97344">KTFAKKESLVKHEKPHTGKHSYSCTECGKSFVCKGDLVKHQKIHTGERLYSCSECRKSFNKKDYLVKHKKFHMEFGKSFIRKGDLLKHQKLHTNDRLYSCTECRKSFIHEGDLVKHQRIHKVECPYSCPECRKSFTEKKLLLTHQRRHMDHMMSSMRTEENPSHMTERILDLTLEIIYLLTGESFPPVKYGDHLTIRVPSPHSLKLKRNKRKKILEVTQKIIDLLTGEVPIRCQDVTVYFSMEEWEYLEGHKDLYKDVMMENQPPLTSPDGSSNGNPPERCPRPLYSRDSSMEKHTSLHKGINQCDWKHIKEEIKEEEDEVGVMEKFLEGQKYPFKNVMMDPSGDTNPQERCPRPLYSPYSTQEDHTIPHHQGEERINIKAEVKEEEVETDMGGDQPSMEEVGMIMKSEEDEISLPINTNGCDVRNTSKRHLLLSADQNSEDGSITQDPPGENPNTQNIHHRPSCPETSMDPSDQGESSHQSHTMIANICFSFHTADRSTDPSNPKEPSVPQEGVYRGDNLFSYLVCGKCFAENKNLLRHQRIYTSKRSYSCSECGKCLTDKGKLLVHRRYHMVESPDEERINIKVEVKKEKVEPYVGGDQPSTEEVGMVIKSEQDEISLPINTGGCDVRNSSERHLLLSADCKSEDNVITQDPPGGNPNTQNIHHRPSCPETSMDPSDQGESSHQSHTMIVNIHVRSHTADRSTDPSNPEESSSPHEGDHRDENLFSCSECGKCFTDKGQLLVHHRSHTGERPYACIECGKCFSQKGDFVKHEMIHTGERPYSCTECGKGFSQKGDFVRHQKIHMGERPYSCSDCGKFFTKKDHLVRHQRIHTGERPYSCSECGKSFTK</sequence>
<dbReference type="Gene3D" id="3.30.160.60">
    <property type="entry name" value="Classic Zinc Finger"/>
    <property type="match status" value="11"/>
</dbReference>
<feature type="non-terminal residue" evidence="14">
    <location>
        <position position="850"/>
    </location>
</feature>
<keyword evidence="5 11" id="KW-0863">Zinc-finger</keyword>
<evidence type="ECO:0000256" key="12">
    <source>
        <dbReference type="SAM" id="MobiDB-lite"/>
    </source>
</evidence>
<dbReference type="InterPro" id="IPR001909">
    <property type="entry name" value="KRAB"/>
</dbReference>
<dbReference type="Gene3D" id="6.10.140.140">
    <property type="match status" value="1"/>
</dbReference>
<evidence type="ECO:0000256" key="7">
    <source>
        <dbReference type="ARBA" id="ARBA00023015"/>
    </source>
</evidence>
<dbReference type="InterPro" id="IPR036051">
    <property type="entry name" value="KRAB_dom_sf"/>
</dbReference>
<feature type="domain" description="C2H2-type" evidence="13">
    <location>
        <begin position="126"/>
        <end position="153"/>
    </location>
</feature>
<organism evidence="14">
    <name type="scientific">Aquarana catesbeiana</name>
    <name type="common">American bullfrog</name>
    <name type="synonym">Rana catesbeiana</name>
    <dbReference type="NCBI Taxonomy" id="8400"/>
    <lineage>
        <taxon>Eukaryota</taxon>
        <taxon>Metazoa</taxon>
        <taxon>Chordata</taxon>
        <taxon>Craniata</taxon>
        <taxon>Vertebrata</taxon>
        <taxon>Euteleostomi</taxon>
        <taxon>Amphibia</taxon>
        <taxon>Batrachia</taxon>
        <taxon>Anura</taxon>
        <taxon>Neobatrachia</taxon>
        <taxon>Ranoidea</taxon>
        <taxon>Ranidae</taxon>
        <taxon>Aquarana</taxon>
    </lineage>
</organism>
<keyword evidence="6" id="KW-0862">Zinc</keyword>
<dbReference type="AlphaFoldDB" id="A0A2G9RC16"/>
<feature type="domain" description="C2H2-type" evidence="13">
    <location>
        <begin position="550"/>
        <end position="577"/>
    </location>
</feature>
<keyword evidence="7" id="KW-0805">Transcription regulation</keyword>
<feature type="domain" description="C2H2-type" evidence="13">
    <location>
        <begin position="783"/>
        <end position="810"/>
    </location>
</feature>
<feature type="compositionally biased region" description="Polar residues" evidence="12">
    <location>
        <begin position="466"/>
        <end position="481"/>
    </location>
</feature>
<evidence type="ECO:0000256" key="11">
    <source>
        <dbReference type="PROSITE-ProRule" id="PRU00042"/>
    </source>
</evidence>
<dbReference type="PROSITE" id="PS50157">
    <property type="entry name" value="ZINC_FINGER_C2H2_2"/>
    <property type="match status" value="11"/>
</dbReference>
<evidence type="ECO:0000256" key="10">
    <source>
        <dbReference type="ARBA" id="ARBA00023242"/>
    </source>
</evidence>
<dbReference type="SMART" id="SM00355">
    <property type="entry name" value="ZnF_C2H2"/>
    <property type="match status" value="10"/>
</dbReference>
<name>A0A2G9RC16_AQUCT</name>
<keyword evidence="9" id="KW-0804">Transcription</keyword>
<dbReference type="CDD" id="cd07765">
    <property type="entry name" value="KRAB_A-box"/>
    <property type="match status" value="1"/>
</dbReference>
<feature type="domain" description="C2H2-type" evidence="13">
    <location>
        <begin position="522"/>
        <end position="549"/>
    </location>
</feature>
<reference evidence="14" key="1">
    <citation type="submission" date="2017-08" db="EMBL/GenBank/DDBJ databases">
        <title>Assembly of the North American Bullfrog Genome.</title>
        <authorList>
            <person name="Warren R.L."/>
            <person name="Vandervalk B.P."/>
            <person name="Kucuk E."/>
            <person name="Birol I."/>
            <person name="Helbing C."/>
            <person name="Pandoh P."/>
            <person name="Behsaz B."/>
            <person name="Mohamadi H."/>
            <person name="Chu J."/>
            <person name="Jackman S."/>
            <person name="Hammond S.A."/>
            <person name="Veldhoen N."/>
            <person name="Kirk H."/>
            <person name="Zhao Y."/>
            <person name="Coope R."/>
            <person name="Pleasance S."/>
            <person name="Moore R."/>
            <person name="Holt R."/>
        </authorList>
    </citation>
    <scope>NUCLEOTIDE SEQUENCE</scope>
    <source>
        <strain evidence="14">Bruno</strain>
        <tissue evidence="14">Liver</tissue>
    </source>
</reference>
<dbReference type="SUPFAM" id="SSF109640">
    <property type="entry name" value="KRAB domain (Kruppel-associated box)"/>
    <property type="match status" value="1"/>
</dbReference>
<feature type="domain" description="C2H2-type" evidence="13">
    <location>
        <begin position="839"/>
        <end position="850"/>
    </location>
</feature>
<dbReference type="GO" id="GO:0008270">
    <property type="term" value="F:zinc ion binding"/>
    <property type="evidence" value="ECO:0007669"/>
    <property type="project" value="UniProtKB-KW"/>
</dbReference>
<evidence type="ECO:0000256" key="3">
    <source>
        <dbReference type="ARBA" id="ARBA00022723"/>
    </source>
</evidence>
<feature type="domain" description="C2H2-type" evidence="13">
    <location>
        <begin position="22"/>
        <end position="49"/>
    </location>
</feature>
<dbReference type="OrthoDB" id="6077919at2759"/>
<evidence type="ECO:0000256" key="8">
    <source>
        <dbReference type="ARBA" id="ARBA00023125"/>
    </source>
</evidence>
<dbReference type="FunFam" id="3.30.160.60:FF:000320">
    <property type="entry name" value="Zinc finger protein 777"/>
    <property type="match status" value="1"/>
</dbReference>
<feature type="region of interest" description="Disordered" evidence="12">
    <location>
        <begin position="436"/>
        <end position="481"/>
    </location>
</feature>
<evidence type="ECO:0000259" key="13">
    <source>
        <dbReference type="PROSITE" id="PS50157"/>
    </source>
</evidence>
<evidence type="ECO:0000256" key="9">
    <source>
        <dbReference type="ARBA" id="ARBA00023163"/>
    </source>
</evidence>
<dbReference type="InterPro" id="IPR036236">
    <property type="entry name" value="Znf_C2H2_sf"/>
</dbReference>
<evidence type="ECO:0000256" key="4">
    <source>
        <dbReference type="ARBA" id="ARBA00022737"/>
    </source>
</evidence>
<feature type="compositionally biased region" description="Polar residues" evidence="12">
    <location>
        <begin position="671"/>
        <end position="690"/>
    </location>
</feature>
<dbReference type="FunFam" id="3.30.160.60:FF:002343">
    <property type="entry name" value="Zinc finger protein 33A"/>
    <property type="match status" value="3"/>
</dbReference>
<gene>
    <name evidence="14" type="ORF">AB205_0189010</name>
</gene>
<proteinExistence type="inferred from homology"/>
<feature type="domain" description="C2H2-type" evidence="13">
    <location>
        <begin position="727"/>
        <end position="754"/>
    </location>
</feature>
<dbReference type="GO" id="GO:0005694">
    <property type="term" value="C:chromosome"/>
    <property type="evidence" value="ECO:0007669"/>
    <property type="project" value="UniProtKB-ARBA"/>
</dbReference>
<keyword evidence="4" id="KW-0677">Repeat</keyword>
<protein>
    <recommendedName>
        <fullName evidence="13">C2H2-type domain-containing protein</fullName>
    </recommendedName>
</protein>